<name>A0A2K4FDR4_9STAP</name>
<accession>A0A2K4FDR4</accession>
<dbReference type="EMBL" id="PPPX01000001">
    <property type="protein sequence ID" value="POA09489.1"/>
    <property type="molecule type" value="Genomic_DNA"/>
</dbReference>
<organism evidence="1 2">
    <name type="scientific">Staphylococcus argensis</name>
    <dbReference type="NCBI Taxonomy" id="1607738"/>
    <lineage>
        <taxon>Bacteria</taxon>
        <taxon>Bacillati</taxon>
        <taxon>Bacillota</taxon>
        <taxon>Bacilli</taxon>
        <taxon>Bacillales</taxon>
        <taxon>Staphylococcaceae</taxon>
        <taxon>Staphylococcus</taxon>
    </lineage>
</organism>
<dbReference type="OrthoDB" id="2413964at2"/>
<dbReference type="AlphaFoldDB" id="A0A2K4FDR4"/>
<comment type="caution">
    <text evidence="1">The sequence shown here is derived from an EMBL/GenBank/DDBJ whole genome shotgun (WGS) entry which is preliminary data.</text>
</comment>
<dbReference type="NCBIfam" id="NF047426">
    <property type="entry name" value="tail_chap_PVL_C"/>
    <property type="match status" value="1"/>
</dbReference>
<dbReference type="Proteomes" id="UP000242712">
    <property type="component" value="Unassembled WGS sequence"/>
</dbReference>
<keyword evidence="2" id="KW-1185">Reference proteome</keyword>
<evidence type="ECO:0000313" key="2">
    <source>
        <dbReference type="Proteomes" id="UP000242712"/>
    </source>
</evidence>
<sequence>MSWKEHKQNMKKLMLTMMKEGDKDINQILDMPFALFMDLVEENTQPEEQESESMIQAFM</sequence>
<evidence type="ECO:0000313" key="1">
    <source>
        <dbReference type="EMBL" id="POA09489.1"/>
    </source>
</evidence>
<reference evidence="1 2" key="1">
    <citation type="submission" date="2017-08" db="EMBL/GenBank/DDBJ databases">
        <title>Draft genome sequences of 64 type strains of genus Staph aureus.</title>
        <authorList>
            <person name="Cole K."/>
            <person name="Golubchik T."/>
            <person name="Russell J."/>
            <person name="Foster D."/>
            <person name="Llewelyn M."/>
            <person name="Wilson D."/>
            <person name="Crook D."/>
            <person name="Paul J."/>
        </authorList>
    </citation>
    <scope>NUCLEOTIDE SEQUENCE [LARGE SCALE GENOMIC DNA]</scope>
    <source>
        <strain evidence="1 2">DSM 29875</strain>
    </source>
</reference>
<protein>
    <submittedName>
        <fullName evidence="1">Uncharacterized protein</fullName>
    </submittedName>
</protein>
<gene>
    <name evidence="1" type="ORF">CD039_01670</name>
</gene>
<proteinExistence type="predicted"/>